<protein>
    <recommendedName>
        <fullName evidence="4">DUF4595 domain-containing protein</fullName>
    </recommendedName>
</protein>
<keyword evidence="1" id="KW-0732">Signal</keyword>
<evidence type="ECO:0000256" key="1">
    <source>
        <dbReference type="SAM" id="SignalP"/>
    </source>
</evidence>
<evidence type="ECO:0008006" key="4">
    <source>
        <dbReference type="Google" id="ProtNLM"/>
    </source>
</evidence>
<proteinExistence type="predicted"/>
<dbReference type="RefSeq" id="WP_124909449.1">
    <property type="nucleotide sequence ID" value="NZ_RQJP01000005.1"/>
</dbReference>
<sequence>MKKWFGCGWIALMLVACTLNDPTPLDQVCLITETVRYQLQDAAQQEISRQSFRYENGRLAAYSDKTPDRSISFSFKYVGGKVASAYTSDEATVLSFNYDEFERIKSASYIVNNKEQSVFSLFYDSNSRTVRLVRLVETRVLLPTNSFIASRTFQFSYREIADNTEDLVSQTVQNGYKDGSRTEEELVFEQNSQNHSPFYDASGQAIVLALLALTNHTESNAASYLQRYDTRSFTRQVTAPNGSVVLSESSQFSTSFDGSYNPSQSTQFSHLSVPADTFPADRRYQQTYTYNCIE</sequence>
<evidence type="ECO:0000313" key="2">
    <source>
        <dbReference type="EMBL" id="RRB11779.1"/>
    </source>
</evidence>
<gene>
    <name evidence="2" type="ORF">EHT87_25265</name>
</gene>
<feature type="chain" id="PRO_5018132012" description="DUF4595 domain-containing protein" evidence="1">
    <location>
        <begin position="19"/>
        <end position="294"/>
    </location>
</feature>
<comment type="caution">
    <text evidence="2">The sequence shown here is derived from an EMBL/GenBank/DDBJ whole genome shotgun (WGS) entry which is preliminary data.</text>
</comment>
<dbReference type="EMBL" id="RQJP01000005">
    <property type="protein sequence ID" value="RRB11779.1"/>
    <property type="molecule type" value="Genomic_DNA"/>
</dbReference>
<organism evidence="2 3">
    <name type="scientific">Larkinella knui</name>
    <dbReference type="NCBI Taxonomy" id="2025310"/>
    <lineage>
        <taxon>Bacteria</taxon>
        <taxon>Pseudomonadati</taxon>
        <taxon>Bacteroidota</taxon>
        <taxon>Cytophagia</taxon>
        <taxon>Cytophagales</taxon>
        <taxon>Spirosomataceae</taxon>
        <taxon>Larkinella</taxon>
    </lineage>
</organism>
<reference evidence="2 3" key="1">
    <citation type="submission" date="2018-11" db="EMBL/GenBank/DDBJ databases">
        <authorList>
            <person name="Zhou Z."/>
            <person name="Wang G."/>
        </authorList>
    </citation>
    <scope>NUCLEOTIDE SEQUENCE [LARGE SCALE GENOMIC DNA]</scope>
    <source>
        <strain evidence="2 3">KCTC42998</strain>
    </source>
</reference>
<dbReference type="OrthoDB" id="928842at2"/>
<keyword evidence="3" id="KW-1185">Reference proteome</keyword>
<feature type="signal peptide" evidence="1">
    <location>
        <begin position="1"/>
        <end position="18"/>
    </location>
</feature>
<name>A0A3P1CEN1_9BACT</name>
<dbReference type="PROSITE" id="PS51257">
    <property type="entry name" value="PROKAR_LIPOPROTEIN"/>
    <property type="match status" value="1"/>
</dbReference>
<evidence type="ECO:0000313" key="3">
    <source>
        <dbReference type="Proteomes" id="UP000274271"/>
    </source>
</evidence>
<dbReference type="Proteomes" id="UP000274271">
    <property type="component" value="Unassembled WGS sequence"/>
</dbReference>
<accession>A0A3P1CEN1</accession>
<dbReference type="AlphaFoldDB" id="A0A3P1CEN1"/>